<feature type="binding site" evidence="9">
    <location>
        <position position="264"/>
    </location>
    <ligand>
        <name>Zn(2+)</name>
        <dbReference type="ChEBI" id="CHEBI:29105"/>
    </ligand>
</feature>
<evidence type="ECO:0000313" key="13">
    <source>
        <dbReference type="Proteomes" id="UP000196560"/>
    </source>
</evidence>
<keyword evidence="13" id="KW-1185">Reference proteome</keyword>
<keyword evidence="9" id="KW-0028">Amino-acid biosynthesis</keyword>
<feature type="region of interest" description="Disordered" evidence="11">
    <location>
        <begin position="484"/>
        <end position="509"/>
    </location>
</feature>
<accession>A0A1Y3U7F2</accession>
<comment type="similarity">
    <text evidence="2 9 10">Belongs to the histidinol dehydrogenase family.</text>
</comment>
<comment type="catalytic activity">
    <reaction evidence="8 9">
        <text>L-histidinol + 2 NAD(+) + H2O = L-histidine + 2 NADH + 3 H(+)</text>
        <dbReference type="Rhea" id="RHEA:20641"/>
        <dbReference type="ChEBI" id="CHEBI:15377"/>
        <dbReference type="ChEBI" id="CHEBI:15378"/>
        <dbReference type="ChEBI" id="CHEBI:57540"/>
        <dbReference type="ChEBI" id="CHEBI:57595"/>
        <dbReference type="ChEBI" id="CHEBI:57699"/>
        <dbReference type="ChEBI" id="CHEBI:57945"/>
        <dbReference type="EC" id="1.1.1.23"/>
    </reaction>
</comment>
<name>A0A1Y3U7F2_9ACTN</name>
<dbReference type="Proteomes" id="UP000196560">
    <property type="component" value="Unassembled WGS sequence"/>
</dbReference>
<feature type="binding site" evidence="9">
    <location>
        <position position="422"/>
    </location>
    <ligand>
        <name>substrate</name>
    </ligand>
</feature>
<dbReference type="Pfam" id="PF00815">
    <property type="entry name" value="Histidinol_dh"/>
    <property type="match status" value="1"/>
</dbReference>
<dbReference type="InterPro" id="IPR016161">
    <property type="entry name" value="Ald_DH/histidinol_DH"/>
</dbReference>
<evidence type="ECO:0000256" key="10">
    <source>
        <dbReference type="RuleBase" id="RU004175"/>
    </source>
</evidence>
<comment type="cofactor">
    <cofactor evidence="9">
        <name>Zn(2+)</name>
        <dbReference type="ChEBI" id="CHEBI:29105"/>
    </cofactor>
    <text evidence="9">Binds 1 zinc ion per subunit.</text>
</comment>
<feature type="binding site" evidence="9">
    <location>
        <position position="261"/>
    </location>
    <ligand>
        <name>substrate</name>
    </ligand>
</feature>
<dbReference type="CDD" id="cd06572">
    <property type="entry name" value="Histidinol_dh"/>
    <property type="match status" value="1"/>
</dbReference>
<dbReference type="SUPFAM" id="SSF53720">
    <property type="entry name" value="ALDH-like"/>
    <property type="match status" value="1"/>
</dbReference>
<feature type="binding site" evidence="9">
    <location>
        <position position="417"/>
    </location>
    <ligand>
        <name>substrate</name>
    </ligand>
</feature>
<evidence type="ECO:0000313" key="12">
    <source>
        <dbReference type="EMBL" id="OUN42339.1"/>
    </source>
</evidence>
<comment type="function">
    <text evidence="1 9">Catalyzes the sequential NAD-dependent oxidations of L-histidinol to L-histidinaldehyde and then to L-histidine.</text>
</comment>
<dbReference type="HAMAP" id="MF_01024">
    <property type="entry name" value="HisD"/>
    <property type="match status" value="1"/>
</dbReference>
<dbReference type="FunFam" id="3.40.50.1980:FF:000026">
    <property type="entry name" value="Histidinol dehydrogenase"/>
    <property type="match status" value="1"/>
</dbReference>
<dbReference type="UniPathway" id="UPA00031">
    <property type="reaction ID" value="UER00014"/>
</dbReference>
<feature type="binding site" evidence="9">
    <location>
        <position position="422"/>
    </location>
    <ligand>
        <name>Zn(2+)</name>
        <dbReference type="ChEBI" id="CHEBI:29105"/>
    </ligand>
</feature>
<dbReference type="PRINTS" id="PR00083">
    <property type="entry name" value="HOLDHDRGNASE"/>
</dbReference>
<keyword evidence="9" id="KW-0520">NAD</keyword>
<dbReference type="GO" id="GO:0005829">
    <property type="term" value="C:cytosol"/>
    <property type="evidence" value="ECO:0007669"/>
    <property type="project" value="TreeGrafter"/>
</dbReference>
<dbReference type="Gene3D" id="1.20.5.1300">
    <property type="match status" value="1"/>
</dbReference>
<dbReference type="InterPro" id="IPR012131">
    <property type="entry name" value="Hstdl_DH"/>
</dbReference>
<feature type="binding site" evidence="9">
    <location>
        <position position="193"/>
    </location>
    <ligand>
        <name>NAD(+)</name>
        <dbReference type="ChEBI" id="CHEBI:57540"/>
    </ligand>
</feature>
<protein>
    <recommendedName>
        <fullName evidence="4 9">Histidinol dehydrogenase</fullName>
        <shortName evidence="9">HDH</shortName>
        <ecNumber evidence="3 9">1.1.1.23</ecNumber>
    </recommendedName>
</protein>
<evidence type="ECO:0000256" key="5">
    <source>
        <dbReference type="ARBA" id="ARBA00022723"/>
    </source>
</evidence>
<feature type="binding site" evidence="9">
    <location>
        <position position="330"/>
    </location>
    <ligand>
        <name>substrate</name>
    </ligand>
</feature>
<sequence length="509" mass="52207">MKTITLAPGERLRAGQLIRKGVLPDAVVASARSIVEDVRQRGDDALRGYSKQFDGVELEGLRLPQEALERALELVSPSFRAALEKAAAQIRAFHEREVEQSWFTTRADGTMLGVKVTPMAAAGVYVPGGRAQYPSTVLMNIIPAKVAGVGRIVMVTPPQNDPQMSETGGISPQTLAAARIAGVDEIYTVGGAQAIAALAYGTESIEKVDVITGPGNAYVAAAKQLVSGDVGIDMVAGPSEVCVLADATAEPAVVAADLMAQAEHDPLAACYLITCDAAFAAEVERAIELFVAQSPREEITRASLDNEGTIVIAPDIATAVDAVNTVAPEHLELHCEDALGLLGGIRNAGAIFVGAWSSEPLGDYVAGPNHTLPTGGTALFSSPLSVDDFVKRSSVVCYTPAGLLSDAPATQTLAEGEGLWAHALSVGLRRRKLECGAASVGLDALAAADLTQVAWPEDDARTVAAGLADAATVADEAAGAVAGAGDDASAATSASATSSGASDFAREGE</sequence>
<dbReference type="RefSeq" id="WP_087186704.1">
    <property type="nucleotide sequence ID" value="NZ_NFHO01000008.1"/>
</dbReference>
<gene>
    <name evidence="9" type="primary">hisD</name>
    <name evidence="12" type="ORF">B5G21_07705</name>
</gene>
<dbReference type="GO" id="GO:0051287">
    <property type="term" value="F:NAD binding"/>
    <property type="evidence" value="ECO:0007669"/>
    <property type="project" value="InterPro"/>
</dbReference>
<dbReference type="Gene3D" id="3.40.50.1980">
    <property type="entry name" value="Nitrogenase molybdenum iron protein domain"/>
    <property type="match status" value="2"/>
</dbReference>
<feature type="binding site" evidence="9">
    <location>
        <position position="239"/>
    </location>
    <ligand>
        <name>substrate</name>
    </ligand>
</feature>
<evidence type="ECO:0000256" key="2">
    <source>
        <dbReference type="ARBA" id="ARBA00010178"/>
    </source>
</evidence>
<keyword evidence="6 9" id="KW-0862">Zinc</keyword>
<keyword evidence="9" id="KW-0368">Histidine biosynthesis</keyword>
<evidence type="ECO:0000256" key="6">
    <source>
        <dbReference type="ARBA" id="ARBA00022833"/>
    </source>
</evidence>
<proteinExistence type="inferred from homology"/>
<feature type="binding site" evidence="9">
    <location>
        <position position="125"/>
    </location>
    <ligand>
        <name>NAD(+)</name>
        <dbReference type="ChEBI" id="CHEBI:57540"/>
    </ligand>
</feature>
<evidence type="ECO:0000256" key="1">
    <source>
        <dbReference type="ARBA" id="ARBA00003850"/>
    </source>
</evidence>
<dbReference type="PANTHER" id="PTHR21256:SF2">
    <property type="entry name" value="HISTIDINE BIOSYNTHESIS TRIFUNCTIONAL PROTEIN"/>
    <property type="match status" value="1"/>
</dbReference>
<dbReference type="GO" id="GO:0000105">
    <property type="term" value="P:L-histidine biosynthetic process"/>
    <property type="evidence" value="ECO:0007669"/>
    <property type="project" value="UniProtKB-UniRule"/>
</dbReference>
<feature type="binding site" evidence="9">
    <location>
        <position position="363"/>
    </location>
    <ligand>
        <name>Zn(2+)</name>
        <dbReference type="ChEBI" id="CHEBI:29105"/>
    </ligand>
</feature>
<evidence type="ECO:0000256" key="9">
    <source>
        <dbReference type="HAMAP-Rule" id="MF_01024"/>
    </source>
</evidence>
<dbReference type="PANTHER" id="PTHR21256">
    <property type="entry name" value="HISTIDINOL DEHYDROGENASE HDH"/>
    <property type="match status" value="1"/>
</dbReference>
<feature type="active site" description="Proton acceptor" evidence="9">
    <location>
        <position position="329"/>
    </location>
</feature>
<comment type="pathway">
    <text evidence="9">Amino-acid biosynthesis; L-histidine biosynthesis; L-histidine from 5-phospho-alpha-D-ribose 1-diphosphate: step 9/9.</text>
</comment>
<evidence type="ECO:0000256" key="4">
    <source>
        <dbReference type="ARBA" id="ARBA00016531"/>
    </source>
</evidence>
<keyword evidence="7 9" id="KW-0560">Oxidoreductase</keyword>
<feature type="binding site" evidence="9">
    <location>
        <position position="264"/>
    </location>
    <ligand>
        <name>substrate</name>
    </ligand>
</feature>
<evidence type="ECO:0000256" key="3">
    <source>
        <dbReference type="ARBA" id="ARBA00012965"/>
    </source>
</evidence>
<feature type="compositionally biased region" description="Low complexity" evidence="11">
    <location>
        <begin position="484"/>
        <end position="503"/>
    </location>
</feature>
<dbReference type="GO" id="GO:0008270">
    <property type="term" value="F:zinc ion binding"/>
    <property type="evidence" value="ECO:0007669"/>
    <property type="project" value="UniProtKB-UniRule"/>
</dbReference>
<dbReference type="PROSITE" id="PS00611">
    <property type="entry name" value="HISOL_DEHYDROGENASE"/>
    <property type="match status" value="1"/>
</dbReference>
<dbReference type="GO" id="GO:0004399">
    <property type="term" value="F:histidinol dehydrogenase activity"/>
    <property type="evidence" value="ECO:0007669"/>
    <property type="project" value="UniProtKB-UniRule"/>
</dbReference>
<dbReference type="EMBL" id="NFHO01000008">
    <property type="protein sequence ID" value="OUN42339.1"/>
    <property type="molecule type" value="Genomic_DNA"/>
</dbReference>
<keyword evidence="5 9" id="KW-0479">Metal-binding</keyword>
<comment type="caution">
    <text evidence="12">The sequence shown here is derived from an EMBL/GenBank/DDBJ whole genome shotgun (WGS) entry which is preliminary data.</text>
</comment>
<feature type="active site" description="Proton acceptor" evidence="9">
    <location>
        <position position="330"/>
    </location>
</feature>
<dbReference type="InterPro" id="IPR001692">
    <property type="entry name" value="Histidinol_DH_CS"/>
</dbReference>
<dbReference type="STRING" id="1118060.GCA_000311845_01913"/>
<reference evidence="13" key="1">
    <citation type="submission" date="2017-04" db="EMBL/GenBank/DDBJ databases">
        <title>Function of individual gut microbiota members based on whole genome sequencing of pure cultures obtained from chicken caecum.</title>
        <authorList>
            <person name="Medvecky M."/>
            <person name="Cejkova D."/>
            <person name="Polansky O."/>
            <person name="Karasova D."/>
            <person name="Kubasova T."/>
            <person name="Cizek A."/>
            <person name="Rychlik I."/>
        </authorList>
    </citation>
    <scope>NUCLEOTIDE SEQUENCE [LARGE SCALE GENOMIC DNA]</scope>
    <source>
        <strain evidence="13">An70</strain>
    </source>
</reference>
<dbReference type="NCBIfam" id="TIGR00069">
    <property type="entry name" value="hisD"/>
    <property type="match status" value="1"/>
</dbReference>
<organism evidence="12 13">
    <name type="scientific">Enorma massiliensis</name>
    <dbReference type="NCBI Taxonomy" id="1472761"/>
    <lineage>
        <taxon>Bacteria</taxon>
        <taxon>Bacillati</taxon>
        <taxon>Actinomycetota</taxon>
        <taxon>Coriobacteriia</taxon>
        <taxon>Coriobacteriales</taxon>
        <taxon>Coriobacteriaceae</taxon>
        <taxon>Enorma</taxon>
    </lineage>
</organism>
<feature type="binding site" evidence="9">
    <location>
        <position position="261"/>
    </location>
    <ligand>
        <name>Zn(2+)</name>
        <dbReference type="ChEBI" id="CHEBI:29105"/>
    </ligand>
</feature>
<dbReference type="FunFam" id="3.40.50.1980:FF:000001">
    <property type="entry name" value="Histidinol dehydrogenase"/>
    <property type="match status" value="1"/>
</dbReference>
<evidence type="ECO:0000256" key="8">
    <source>
        <dbReference type="ARBA" id="ARBA00049489"/>
    </source>
</evidence>
<dbReference type="EC" id="1.1.1.23" evidence="3 9"/>
<dbReference type="eggNOG" id="COG0141">
    <property type="taxonomic scope" value="Bacteria"/>
</dbReference>
<feature type="binding site" evidence="9">
    <location>
        <position position="363"/>
    </location>
    <ligand>
        <name>substrate</name>
    </ligand>
</feature>
<evidence type="ECO:0000256" key="11">
    <source>
        <dbReference type="SAM" id="MobiDB-lite"/>
    </source>
</evidence>
<evidence type="ECO:0000256" key="7">
    <source>
        <dbReference type="ARBA" id="ARBA00023002"/>
    </source>
</evidence>
<dbReference type="AlphaFoldDB" id="A0A1Y3U7F2"/>
<feature type="binding site" evidence="9">
    <location>
        <position position="216"/>
    </location>
    <ligand>
        <name>NAD(+)</name>
        <dbReference type="ChEBI" id="CHEBI:57540"/>
    </ligand>
</feature>